<reference evidence="8" key="1">
    <citation type="submission" date="2017-06" db="EMBL/GenBank/DDBJ databases">
        <title>Herbaspirillum phytohormonus sp. nov., isolated from the root nodule of Robinia pseudoacacia in lead-zinc mine.</title>
        <authorList>
            <person name="Fan M."/>
            <person name="Lin Y."/>
        </authorList>
    </citation>
    <scope>NUCLEOTIDE SEQUENCE [LARGE SCALE GENOMIC DNA]</scope>
    <source>
        <strain evidence="8">SC-089</strain>
    </source>
</reference>
<dbReference type="Gene3D" id="1.10.10.10">
    <property type="entry name" value="Winged helix-like DNA-binding domain superfamily/Winged helix DNA-binding domain"/>
    <property type="match status" value="1"/>
</dbReference>
<evidence type="ECO:0000313" key="8">
    <source>
        <dbReference type="Proteomes" id="UP000214603"/>
    </source>
</evidence>
<dbReference type="GO" id="GO:0003677">
    <property type="term" value="F:DNA binding"/>
    <property type="evidence" value="ECO:0007669"/>
    <property type="project" value="UniProtKB-KW"/>
</dbReference>
<dbReference type="PROSITE" id="PS50931">
    <property type="entry name" value="HTH_LYSR"/>
    <property type="match status" value="1"/>
</dbReference>
<evidence type="ECO:0000256" key="2">
    <source>
        <dbReference type="ARBA" id="ARBA00023015"/>
    </source>
</evidence>
<dbReference type="GO" id="GO:0003700">
    <property type="term" value="F:DNA-binding transcription factor activity"/>
    <property type="evidence" value="ECO:0007669"/>
    <property type="project" value="InterPro"/>
</dbReference>
<evidence type="ECO:0000256" key="1">
    <source>
        <dbReference type="ARBA" id="ARBA00009437"/>
    </source>
</evidence>
<dbReference type="Gene3D" id="3.40.190.290">
    <property type="match status" value="1"/>
</dbReference>
<dbReference type="SUPFAM" id="SSF46785">
    <property type="entry name" value="Winged helix' DNA-binding domain"/>
    <property type="match status" value="1"/>
</dbReference>
<dbReference type="AlphaFoldDB" id="A0A225MET7"/>
<organism evidence="7 8">
    <name type="scientific">Candidimonas nitroreducens</name>
    <dbReference type="NCBI Taxonomy" id="683354"/>
    <lineage>
        <taxon>Bacteria</taxon>
        <taxon>Pseudomonadati</taxon>
        <taxon>Pseudomonadota</taxon>
        <taxon>Betaproteobacteria</taxon>
        <taxon>Burkholderiales</taxon>
        <taxon>Alcaligenaceae</taxon>
        <taxon>Candidimonas</taxon>
    </lineage>
</organism>
<evidence type="ECO:0000313" key="7">
    <source>
        <dbReference type="EMBL" id="OWT57469.1"/>
    </source>
</evidence>
<gene>
    <name evidence="7" type="ORF">CEY11_16305</name>
</gene>
<keyword evidence="4" id="KW-0010">Activator</keyword>
<dbReference type="InterPro" id="IPR000847">
    <property type="entry name" value="LysR_HTH_N"/>
</dbReference>
<protein>
    <submittedName>
        <fullName evidence="7">LysR family transcriptional regulator</fullName>
    </submittedName>
</protein>
<dbReference type="OrthoDB" id="8587114at2"/>
<keyword evidence="5" id="KW-0804">Transcription</keyword>
<keyword evidence="2" id="KW-0805">Transcription regulation</keyword>
<name>A0A225MET7_9BURK</name>
<dbReference type="FunFam" id="1.10.10.10:FF:000001">
    <property type="entry name" value="LysR family transcriptional regulator"/>
    <property type="match status" value="1"/>
</dbReference>
<sequence length="307" mass="33937">METNISVNQWRLFILLAQHGSVTRAATAQGIAQSAVSRQLSLLERKCDGRLFHRTGRGLALTETGTSLYPRVLAWLDEASQLAKDARTSVRRPSGLVSIGVAVSTARPLIKMVFQRTQALFPDIRIRVVTGSSQNLSEWLQGGHIDIAILYRYGRPNEGETPLGKVDFLLVGPPGDEMTANPTIPFKKIHRVPLVLPGTPNHFRHLLDQLARRKQIELSVALECDSLNLQKSIIAESRLRAIIGFRAVEEELRTGQLTASKIVSPTMTYTIALCNSTVRPTTLACREVSRLIRQCSDELTVVSKSLP</sequence>
<dbReference type="RefSeq" id="WP_088604473.1">
    <property type="nucleotide sequence ID" value="NZ_NJIH01000009.1"/>
</dbReference>
<evidence type="ECO:0000256" key="4">
    <source>
        <dbReference type="ARBA" id="ARBA00023159"/>
    </source>
</evidence>
<accession>A0A225MET7</accession>
<keyword evidence="3" id="KW-0238">DNA-binding</keyword>
<keyword evidence="8" id="KW-1185">Reference proteome</keyword>
<dbReference type="Proteomes" id="UP000214603">
    <property type="component" value="Unassembled WGS sequence"/>
</dbReference>
<comment type="similarity">
    <text evidence="1">Belongs to the LysR transcriptional regulatory family.</text>
</comment>
<dbReference type="PANTHER" id="PTHR30293:SF0">
    <property type="entry name" value="NITROGEN ASSIMILATION REGULATORY PROTEIN NAC"/>
    <property type="match status" value="1"/>
</dbReference>
<dbReference type="EMBL" id="NJIH01000009">
    <property type="protein sequence ID" value="OWT57469.1"/>
    <property type="molecule type" value="Genomic_DNA"/>
</dbReference>
<dbReference type="InterPro" id="IPR036390">
    <property type="entry name" value="WH_DNA-bd_sf"/>
</dbReference>
<proteinExistence type="inferred from homology"/>
<dbReference type="PANTHER" id="PTHR30293">
    <property type="entry name" value="TRANSCRIPTIONAL REGULATORY PROTEIN NAC-RELATED"/>
    <property type="match status" value="1"/>
</dbReference>
<evidence type="ECO:0000256" key="5">
    <source>
        <dbReference type="ARBA" id="ARBA00023163"/>
    </source>
</evidence>
<comment type="caution">
    <text evidence="7">The sequence shown here is derived from an EMBL/GenBank/DDBJ whole genome shotgun (WGS) entry which is preliminary data.</text>
</comment>
<dbReference type="GO" id="GO:2000142">
    <property type="term" value="P:regulation of DNA-templated transcription initiation"/>
    <property type="evidence" value="ECO:0007669"/>
    <property type="project" value="TreeGrafter"/>
</dbReference>
<dbReference type="SUPFAM" id="SSF53850">
    <property type="entry name" value="Periplasmic binding protein-like II"/>
    <property type="match status" value="1"/>
</dbReference>
<evidence type="ECO:0000256" key="3">
    <source>
        <dbReference type="ARBA" id="ARBA00023125"/>
    </source>
</evidence>
<feature type="domain" description="HTH lysR-type" evidence="6">
    <location>
        <begin position="5"/>
        <end position="62"/>
    </location>
</feature>
<dbReference type="InterPro" id="IPR005119">
    <property type="entry name" value="LysR_subst-bd"/>
</dbReference>
<dbReference type="Pfam" id="PF00126">
    <property type="entry name" value="HTH_1"/>
    <property type="match status" value="1"/>
</dbReference>
<evidence type="ECO:0000259" key="6">
    <source>
        <dbReference type="PROSITE" id="PS50931"/>
    </source>
</evidence>
<dbReference type="InterPro" id="IPR036388">
    <property type="entry name" value="WH-like_DNA-bd_sf"/>
</dbReference>
<dbReference type="Pfam" id="PF03466">
    <property type="entry name" value="LysR_substrate"/>
    <property type="match status" value="1"/>
</dbReference>